<organism evidence="1">
    <name type="scientific">marine sediment metagenome</name>
    <dbReference type="NCBI Taxonomy" id="412755"/>
    <lineage>
        <taxon>unclassified sequences</taxon>
        <taxon>metagenomes</taxon>
        <taxon>ecological metagenomes</taxon>
    </lineage>
</organism>
<dbReference type="SUPFAM" id="SSF51126">
    <property type="entry name" value="Pectin lyase-like"/>
    <property type="match status" value="1"/>
</dbReference>
<reference evidence="1" key="1">
    <citation type="journal article" date="2015" name="Nature">
        <title>Complex archaea that bridge the gap between prokaryotes and eukaryotes.</title>
        <authorList>
            <person name="Spang A."/>
            <person name="Saw J.H."/>
            <person name="Jorgensen S.L."/>
            <person name="Zaremba-Niedzwiedzka K."/>
            <person name="Martijn J."/>
            <person name="Lind A.E."/>
            <person name="van Eijk R."/>
            <person name="Schleper C."/>
            <person name="Guy L."/>
            <person name="Ettema T.J."/>
        </authorList>
    </citation>
    <scope>NUCLEOTIDE SEQUENCE</scope>
</reference>
<dbReference type="EMBL" id="LAZR01036558">
    <property type="protein sequence ID" value="KKL24531.1"/>
    <property type="molecule type" value="Genomic_DNA"/>
</dbReference>
<protein>
    <recommendedName>
        <fullName evidence="2">Right handed beta helix domain-containing protein</fullName>
    </recommendedName>
</protein>
<gene>
    <name evidence="1" type="ORF">LCGC14_2414400</name>
</gene>
<proteinExistence type="predicted"/>
<dbReference type="InterPro" id="IPR011050">
    <property type="entry name" value="Pectin_lyase_fold/virulence"/>
</dbReference>
<name>A0A0F9E3P6_9ZZZZ</name>
<evidence type="ECO:0000313" key="1">
    <source>
        <dbReference type="EMBL" id="KKL24531.1"/>
    </source>
</evidence>
<dbReference type="AlphaFoldDB" id="A0A0F9E3P6"/>
<sequence>MGKQVLKGIHKFRHIEVVPGGASYGFGTYNTLGRTYFVNNITGSSTGGGTTWDTATDEISTAITASEVYRQDRGSVSTNDYIRNTIVVQATGTAYSAVSTLPSYTDIIGLGATTRGNGTGIVRIDGGGADAMAGTARGLGLYNLQCMQSSAVSFYGLDLATCFRSTIESCGFVNNGSGGIRVVQGGSIVMNDVHCGHDTYAQLYGLYVAGGANFNACLITDSDFWGDTAGVLMSNTSGKETIIKNCFAGGGTYGFQDTSPSDMPHMVHYIKCYGKGTASTTINSAGFKLTNVYTERAIGCIENCNGTLRNYPSTAD</sequence>
<evidence type="ECO:0008006" key="2">
    <source>
        <dbReference type="Google" id="ProtNLM"/>
    </source>
</evidence>
<accession>A0A0F9E3P6</accession>
<comment type="caution">
    <text evidence="1">The sequence shown here is derived from an EMBL/GenBank/DDBJ whole genome shotgun (WGS) entry which is preliminary data.</text>
</comment>